<protein>
    <submittedName>
        <fullName evidence="1">6488_t:CDS:1</fullName>
    </submittedName>
</protein>
<proteinExistence type="predicted"/>
<gene>
    <name evidence="1" type="ORF">SPELUC_LOCUS6999</name>
</gene>
<comment type="caution">
    <text evidence="1">The sequence shown here is derived from an EMBL/GenBank/DDBJ whole genome shotgun (WGS) entry which is preliminary data.</text>
</comment>
<organism evidence="1 2">
    <name type="scientific">Cetraspora pellucida</name>
    <dbReference type="NCBI Taxonomy" id="1433469"/>
    <lineage>
        <taxon>Eukaryota</taxon>
        <taxon>Fungi</taxon>
        <taxon>Fungi incertae sedis</taxon>
        <taxon>Mucoromycota</taxon>
        <taxon>Glomeromycotina</taxon>
        <taxon>Glomeromycetes</taxon>
        <taxon>Diversisporales</taxon>
        <taxon>Gigasporaceae</taxon>
        <taxon>Cetraspora</taxon>
    </lineage>
</organism>
<dbReference type="Proteomes" id="UP000789366">
    <property type="component" value="Unassembled WGS sequence"/>
</dbReference>
<name>A0ACA9MKT0_9GLOM</name>
<keyword evidence="2" id="KW-1185">Reference proteome</keyword>
<dbReference type="EMBL" id="CAJVPW010008853">
    <property type="protein sequence ID" value="CAG8597914.1"/>
    <property type="molecule type" value="Genomic_DNA"/>
</dbReference>
<reference evidence="1" key="1">
    <citation type="submission" date="2021-06" db="EMBL/GenBank/DDBJ databases">
        <authorList>
            <person name="Kallberg Y."/>
            <person name="Tangrot J."/>
            <person name="Rosling A."/>
        </authorList>
    </citation>
    <scope>NUCLEOTIDE SEQUENCE</scope>
    <source>
        <strain evidence="1">28 12/20/2015</strain>
    </source>
</reference>
<accession>A0ACA9MKT0</accession>
<evidence type="ECO:0000313" key="2">
    <source>
        <dbReference type="Proteomes" id="UP000789366"/>
    </source>
</evidence>
<sequence length="591" mass="67667">MSSLQEWFNVAVNEKEFDEIRYDDLKELVFIARGAFGEVYSANCVSTKNTVAPSNSLMDLFMLIKHILDPNDGSYLIVMEYADSGNLQQFLSGEKNNLRWIEKLSLARQLAEGIAYIHSKDILHRDLHGKNILVHQRQIKIADFGLSKNLNSTLTSKSSLLGILPYIEPMAIANHRYKKDKRSDVYSVGVLLWELSSCRPPFDSLRDQTAVYTCILQGAREAPISNTPIKYMELYKRCWDTEPDLRPNINEIVVRLSTIRLEPVYNPPAQIPVNSGSLNTLLSSISSGNNPTLIFDENLAVPLKLNDEIPPDYGTCKSGHKFTDFEWCNECESENFRRNFNSWTSGDQRLDELIKESQLKATHVSDYIEWIEHDQLKDIERNGQGGFSTVYSAIWRDGPREEWDEETGQWERAFNTKVVIKYLAESELDTSIVLNEIIPCYGISRNNITGTYGLVQKFASYGSLRSFINGRSFIGWWQKLKILEGIIQGLSQIHLKASYCHRDLHSGNVLIDQDELSVSVNEGQFNSADRKVRGLKKRRRTKKMEIKHIYASNILTLSNLMHQDVKYISTEYNFDKENLVVASKEIDTIFV</sequence>
<evidence type="ECO:0000313" key="1">
    <source>
        <dbReference type="EMBL" id="CAG8597914.1"/>
    </source>
</evidence>